<dbReference type="Ensembl" id="ENSACAT00000040087.1">
    <property type="protein sequence ID" value="ENSACAP00000028523.1"/>
    <property type="gene ID" value="ENSACAG00000043932.1"/>
</dbReference>
<dbReference type="AlphaFoldDB" id="A0A803SZY3"/>
<dbReference type="SMART" id="SM00280">
    <property type="entry name" value="KAZAL"/>
    <property type="match status" value="1"/>
</dbReference>
<evidence type="ECO:0000313" key="8">
    <source>
        <dbReference type="Ensembl" id="ENSACAP00000028523.1"/>
    </source>
</evidence>
<evidence type="ECO:0000259" key="7">
    <source>
        <dbReference type="PROSITE" id="PS51465"/>
    </source>
</evidence>
<dbReference type="Proteomes" id="UP000001646">
    <property type="component" value="Unplaced"/>
</dbReference>
<keyword evidence="2" id="KW-0964">Secreted</keyword>
<evidence type="ECO:0000256" key="4">
    <source>
        <dbReference type="ARBA" id="ARBA00022900"/>
    </source>
</evidence>
<dbReference type="GeneTree" id="ENSGT01020000230731"/>
<accession>A0A803SZY3</accession>
<keyword evidence="6" id="KW-0732">Signal</keyword>
<dbReference type="GO" id="GO:0005576">
    <property type="term" value="C:extracellular region"/>
    <property type="evidence" value="ECO:0007669"/>
    <property type="project" value="UniProtKB-SubCell"/>
</dbReference>
<dbReference type="GO" id="GO:0004867">
    <property type="term" value="F:serine-type endopeptidase inhibitor activity"/>
    <property type="evidence" value="ECO:0007669"/>
    <property type="project" value="UniProtKB-KW"/>
</dbReference>
<feature type="domain" description="Kazal-like" evidence="7">
    <location>
        <begin position="32"/>
        <end position="79"/>
    </location>
</feature>
<evidence type="ECO:0000256" key="3">
    <source>
        <dbReference type="ARBA" id="ARBA00022690"/>
    </source>
</evidence>
<dbReference type="InParanoid" id="A0A803SZY3"/>
<protein>
    <recommendedName>
        <fullName evidence="7">Kazal-like domain-containing protein</fullName>
    </recommendedName>
</protein>
<evidence type="ECO:0000256" key="5">
    <source>
        <dbReference type="ARBA" id="ARBA00023157"/>
    </source>
</evidence>
<dbReference type="PROSITE" id="PS00282">
    <property type="entry name" value="KAZAL_1"/>
    <property type="match status" value="1"/>
</dbReference>
<name>A0A803SZY3_ANOCA</name>
<dbReference type="SUPFAM" id="SSF100895">
    <property type="entry name" value="Kazal-type serine protease inhibitors"/>
    <property type="match status" value="1"/>
</dbReference>
<dbReference type="InterPro" id="IPR002350">
    <property type="entry name" value="Kazal_dom"/>
</dbReference>
<dbReference type="PANTHER" id="PTHR47729:SF1">
    <property type="entry name" value="OVOMUCOID-LIKE-RELATED"/>
    <property type="match status" value="1"/>
</dbReference>
<keyword evidence="5" id="KW-1015">Disulfide bond</keyword>
<comment type="subcellular location">
    <subcellularLocation>
        <location evidence="1">Secreted</location>
    </subcellularLocation>
</comment>
<dbReference type="Pfam" id="PF00050">
    <property type="entry name" value="Kazal_1"/>
    <property type="match status" value="1"/>
</dbReference>
<feature type="signal peptide" evidence="6">
    <location>
        <begin position="1"/>
        <end position="40"/>
    </location>
</feature>
<evidence type="ECO:0000256" key="6">
    <source>
        <dbReference type="SAM" id="SignalP"/>
    </source>
</evidence>
<reference evidence="8" key="3">
    <citation type="submission" date="2025-09" db="UniProtKB">
        <authorList>
            <consortium name="Ensembl"/>
        </authorList>
    </citation>
    <scope>IDENTIFICATION</scope>
</reference>
<keyword evidence="3" id="KW-0646">Protease inhibitor</keyword>
<keyword evidence="4" id="KW-0722">Serine protease inhibitor</keyword>
<keyword evidence="9" id="KW-1185">Reference proteome</keyword>
<dbReference type="PANTHER" id="PTHR47729">
    <property type="entry name" value="SERINE PEPTIDASE INHIBITOR, KAZAL TYPE 2, TANDEM DUPLICATE 1-RELATED"/>
    <property type="match status" value="1"/>
</dbReference>
<dbReference type="InterPro" id="IPR036058">
    <property type="entry name" value="Kazal_dom_sf"/>
</dbReference>
<feature type="chain" id="PRO_5032464284" description="Kazal-like domain-containing protein" evidence="6">
    <location>
        <begin position="41"/>
        <end position="82"/>
    </location>
</feature>
<proteinExistence type="predicted"/>
<evidence type="ECO:0000256" key="1">
    <source>
        <dbReference type="ARBA" id="ARBA00004613"/>
    </source>
</evidence>
<reference evidence="8" key="2">
    <citation type="submission" date="2025-08" db="UniProtKB">
        <authorList>
            <consortium name="Ensembl"/>
        </authorList>
    </citation>
    <scope>IDENTIFICATION</scope>
</reference>
<sequence>MQGLLEGVVTVRRFPRFQPDLKWKILLKLLLLSLQPACKGYPRNACTMELKPHCGSDGNTYDNECLFCNEVAHYGNCKKTEK</sequence>
<dbReference type="Gene3D" id="3.30.60.30">
    <property type="match status" value="1"/>
</dbReference>
<evidence type="ECO:0000256" key="2">
    <source>
        <dbReference type="ARBA" id="ARBA00022525"/>
    </source>
</evidence>
<evidence type="ECO:0000313" key="9">
    <source>
        <dbReference type="Proteomes" id="UP000001646"/>
    </source>
</evidence>
<reference evidence="8" key="1">
    <citation type="submission" date="2009-12" db="EMBL/GenBank/DDBJ databases">
        <title>The Genome Sequence of Anolis carolinensis (Green Anole Lizard).</title>
        <authorList>
            <consortium name="The Genome Sequencing Platform"/>
            <person name="Di Palma F."/>
            <person name="Alfoldi J."/>
            <person name="Heiman D."/>
            <person name="Young S."/>
            <person name="Grabherr M."/>
            <person name="Johnson J."/>
            <person name="Lander E.S."/>
            <person name="Lindblad-Toh K."/>
        </authorList>
    </citation>
    <scope>NUCLEOTIDE SEQUENCE [LARGE SCALE GENOMIC DNA]</scope>
    <source>
        <strain evidence="8">JBL SC #1</strain>
    </source>
</reference>
<dbReference type="InterPro" id="IPR051597">
    <property type="entry name" value="Bifunctional_prot_inhibitor"/>
</dbReference>
<dbReference type="PROSITE" id="PS51465">
    <property type="entry name" value="KAZAL_2"/>
    <property type="match status" value="1"/>
</dbReference>
<organism evidence="8 9">
    <name type="scientific">Anolis carolinensis</name>
    <name type="common">Green anole</name>
    <name type="synonym">American chameleon</name>
    <dbReference type="NCBI Taxonomy" id="28377"/>
    <lineage>
        <taxon>Eukaryota</taxon>
        <taxon>Metazoa</taxon>
        <taxon>Chordata</taxon>
        <taxon>Craniata</taxon>
        <taxon>Vertebrata</taxon>
        <taxon>Euteleostomi</taxon>
        <taxon>Lepidosauria</taxon>
        <taxon>Squamata</taxon>
        <taxon>Bifurcata</taxon>
        <taxon>Unidentata</taxon>
        <taxon>Episquamata</taxon>
        <taxon>Toxicofera</taxon>
        <taxon>Iguania</taxon>
        <taxon>Dactyloidae</taxon>
        <taxon>Anolis</taxon>
    </lineage>
</organism>